<dbReference type="EMBL" id="BLLF01002207">
    <property type="protein sequence ID" value="GFH23167.1"/>
    <property type="molecule type" value="Genomic_DNA"/>
</dbReference>
<keyword evidence="3" id="KW-1185">Reference proteome</keyword>
<protein>
    <submittedName>
        <fullName evidence="2">Uncharacterized protein</fullName>
    </submittedName>
</protein>
<proteinExistence type="predicted"/>
<feature type="compositionally biased region" description="Polar residues" evidence="1">
    <location>
        <begin position="34"/>
        <end position="54"/>
    </location>
</feature>
<feature type="non-terminal residue" evidence="2">
    <location>
        <position position="1"/>
    </location>
</feature>
<feature type="region of interest" description="Disordered" evidence="1">
    <location>
        <begin position="1"/>
        <end position="59"/>
    </location>
</feature>
<accession>A0A699ZK64</accession>
<sequence>MNSPQPCEEELDRSKPTRPEDWKLKPGQAKGWTGTATQPLTSSGQGRASVQQSRHSARMNERLSQGLMLGAWRIPLLDDFSSPNGLVLYDVFT</sequence>
<evidence type="ECO:0000256" key="1">
    <source>
        <dbReference type="SAM" id="MobiDB-lite"/>
    </source>
</evidence>
<evidence type="ECO:0000313" key="3">
    <source>
        <dbReference type="Proteomes" id="UP000485058"/>
    </source>
</evidence>
<name>A0A699ZK64_HAELA</name>
<comment type="caution">
    <text evidence="2">The sequence shown here is derived from an EMBL/GenBank/DDBJ whole genome shotgun (WGS) entry which is preliminary data.</text>
</comment>
<feature type="compositionally biased region" description="Basic and acidic residues" evidence="1">
    <location>
        <begin position="12"/>
        <end position="24"/>
    </location>
</feature>
<gene>
    <name evidence="2" type="ORF">HaLaN_20739</name>
</gene>
<reference evidence="2 3" key="1">
    <citation type="submission" date="2020-02" db="EMBL/GenBank/DDBJ databases">
        <title>Draft genome sequence of Haematococcus lacustris strain NIES-144.</title>
        <authorList>
            <person name="Morimoto D."/>
            <person name="Nakagawa S."/>
            <person name="Yoshida T."/>
            <person name="Sawayama S."/>
        </authorList>
    </citation>
    <scope>NUCLEOTIDE SEQUENCE [LARGE SCALE GENOMIC DNA]</scope>
    <source>
        <strain evidence="2 3">NIES-144</strain>
    </source>
</reference>
<organism evidence="2 3">
    <name type="scientific">Haematococcus lacustris</name>
    <name type="common">Green alga</name>
    <name type="synonym">Haematococcus pluvialis</name>
    <dbReference type="NCBI Taxonomy" id="44745"/>
    <lineage>
        <taxon>Eukaryota</taxon>
        <taxon>Viridiplantae</taxon>
        <taxon>Chlorophyta</taxon>
        <taxon>core chlorophytes</taxon>
        <taxon>Chlorophyceae</taxon>
        <taxon>CS clade</taxon>
        <taxon>Chlamydomonadales</taxon>
        <taxon>Haematococcaceae</taxon>
        <taxon>Haematococcus</taxon>
    </lineage>
</organism>
<dbReference type="Proteomes" id="UP000485058">
    <property type="component" value="Unassembled WGS sequence"/>
</dbReference>
<evidence type="ECO:0000313" key="2">
    <source>
        <dbReference type="EMBL" id="GFH23167.1"/>
    </source>
</evidence>
<feature type="non-terminal residue" evidence="2">
    <location>
        <position position="93"/>
    </location>
</feature>
<dbReference type="AlphaFoldDB" id="A0A699ZK64"/>